<evidence type="ECO:0000256" key="2">
    <source>
        <dbReference type="PROSITE-ProRule" id="PRU00169"/>
    </source>
</evidence>
<dbReference type="PANTHER" id="PTHR44591:SF23">
    <property type="entry name" value="CHEY SUBFAMILY"/>
    <property type="match status" value="1"/>
</dbReference>
<gene>
    <name evidence="4" type="primary">cqsS</name>
    <name evidence="4" type="ORF">FF011L_15700</name>
</gene>
<evidence type="ECO:0000256" key="1">
    <source>
        <dbReference type="ARBA" id="ARBA00022553"/>
    </source>
</evidence>
<dbReference type="PANTHER" id="PTHR44591">
    <property type="entry name" value="STRESS RESPONSE REGULATOR PROTEIN 1"/>
    <property type="match status" value="1"/>
</dbReference>
<dbReference type="AlphaFoldDB" id="A0A517MD59"/>
<protein>
    <submittedName>
        <fullName evidence="4">CAI-1 autoinducer sensor kinase/phosphatase CqsS</fullName>
        <ecNumber evidence="4">2.7.13.3</ecNumber>
    </submittedName>
</protein>
<keyword evidence="1 2" id="KW-0597">Phosphoprotein</keyword>
<keyword evidence="5" id="KW-1185">Reference proteome</keyword>
<keyword evidence="4" id="KW-0808">Transferase</keyword>
<dbReference type="SUPFAM" id="SSF52172">
    <property type="entry name" value="CheY-like"/>
    <property type="match status" value="1"/>
</dbReference>
<dbReference type="Gene3D" id="3.40.50.2300">
    <property type="match status" value="1"/>
</dbReference>
<dbReference type="Pfam" id="PF00072">
    <property type="entry name" value="Response_reg"/>
    <property type="match status" value="1"/>
</dbReference>
<dbReference type="KEGG" id="rml:FF011L_15700"/>
<dbReference type="CDD" id="cd00156">
    <property type="entry name" value="REC"/>
    <property type="match status" value="1"/>
</dbReference>
<accession>A0A517MD59</accession>
<dbReference type="Proteomes" id="UP000320672">
    <property type="component" value="Chromosome"/>
</dbReference>
<proteinExistence type="predicted"/>
<dbReference type="PROSITE" id="PS50110">
    <property type="entry name" value="RESPONSE_REGULATORY"/>
    <property type="match status" value="1"/>
</dbReference>
<dbReference type="EC" id="2.7.13.3" evidence="4"/>
<evidence type="ECO:0000313" key="4">
    <source>
        <dbReference type="EMBL" id="QDS92821.1"/>
    </source>
</evidence>
<feature type="modified residue" description="4-aspartylphosphate" evidence="2">
    <location>
        <position position="58"/>
    </location>
</feature>
<reference evidence="4 5" key="1">
    <citation type="submission" date="2019-02" db="EMBL/GenBank/DDBJ databases">
        <title>Deep-cultivation of Planctomycetes and their phenomic and genomic characterization uncovers novel biology.</title>
        <authorList>
            <person name="Wiegand S."/>
            <person name="Jogler M."/>
            <person name="Boedeker C."/>
            <person name="Pinto D."/>
            <person name="Vollmers J."/>
            <person name="Rivas-Marin E."/>
            <person name="Kohn T."/>
            <person name="Peeters S.H."/>
            <person name="Heuer A."/>
            <person name="Rast P."/>
            <person name="Oberbeckmann S."/>
            <person name="Bunk B."/>
            <person name="Jeske O."/>
            <person name="Meyerdierks A."/>
            <person name="Storesund J.E."/>
            <person name="Kallscheuer N."/>
            <person name="Luecker S."/>
            <person name="Lage O.M."/>
            <person name="Pohl T."/>
            <person name="Merkel B.J."/>
            <person name="Hornburger P."/>
            <person name="Mueller R.-W."/>
            <person name="Bruemmer F."/>
            <person name="Labrenz M."/>
            <person name="Spormann A.M."/>
            <person name="Op den Camp H."/>
            <person name="Overmann J."/>
            <person name="Amann R."/>
            <person name="Jetten M.S.M."/>
            <person name="Mascher T."/>
            <person name="Medema M.H."/>
            <person name="Devos D.P."/>
            <person name="Kaster A.-K."/>
            <person name="Ovreas L."/>
            <person name="Rohde M."/>
            <person name="Galperin M.Y."/>
            <person name="Jogler C."/>
        </authorList>
    </citation>
    <scope>NUCLEOTIDE SEQUENCE [LARGE SCALE GENOMIC DNA]</scope>
    <source>
        <strain evidence="4 5">FF011L</strain>
    </source>
</reference>
<dbReference type="InterPro" id="IPR050595">
    <property type="entry name" value="Bact_response_regulator"/>
</dbReference>
<sequence>MGKINMCKRCVIVDDVRASREKVSTWLTRQGFECVIAADGNEAWRQIQSNPPHLILTDISMPNCCGLELLKRVRQSDSSEIKTIPVLVITSLHDGQLAETIQQFGGNALIAKPLDMQSTLSIVTAVLASDSPTIELIVHDPENRNIGDGQVSPTFRRHVGNEINW</sequence>
<dbReference type="InterPro" id="IPR011006">
    <property type="entry name" value="CheY-like_superfamily"/>
</dbReference>
<evidence type="ECO:0000313" key="5">
    <source>
        <dbReference type="Proteomes" id="UP000320672"/>
    </source>
</evidence>
<dbReference type="RefSeq" id="WP_145351015.1">
    <property type="nucleotide sequence ID" value="NZ_CP036262.1"/>
</dbReference>
<dbReference type="SMART" id="SM00448">
    <property type="entry name" value="REC"/>
    <property type="match status" value="1"/>
</dbReference>
<dbReference type="GO" id="GO:0000160">
    <property type="term" value="P:phosphorelay signal transduction system"/>
    <property type="evidence" value="ECO:0007669"/>
    <property type="project" value="InterPro"/>
</dbReference>
<dbReference type="InterPro" id="IPR001789">
    <property type="entry name" value="Sig_transdc_resp-reg_receiver"/>
</dbReference>
<dbReference type="EMBL" id="CP036262">
    <property type="protein sequence ID" value="QDS92821.1"/>
    <property type="molecule type" value="Genomic_DNA"/>
</dbReference>
<dbReference type="OrthoDB" id="278031at2"/>
<feature type="domain" description="Response regulatory" evidence="3">
    <location>
        <begin position="9"/>
        <end position="127"/>
    </location>
</feature>
<name>A0A517MD59_9BACT</name>
<keyword evidence="4" id="KW-0418">Kinase</keyword>
<dbReference type="GO" id="GO:0004673">
    <property type="term" value="F:protein histidine kinase activity"/>
    <property type="evidence" value="ECO:0007669"/>
    <property type="project" value="UniProtKB-EC"/>
</dbReference>
<organism evidence="4 5">
    <name type="scientific">Roseimaritima multifibrata</name>
    <dbReference type="NCBI Taxonomy" id="1930274"/>
    <lineage>
        <taxon>Bacteria</taxon>
        <taxon>Pseudomonadati</taxon>
        <taxon>Planctomycetota</taxon>
        <taxon>Planctomycetia</taxon>
        <taxon>Pirellulales</taxon>
        <taxon>Pirellulaceae</taxon>
        <taxon>Roseimaritima</taxon>
    </lineage>
</organism>
<evidence type="ECO:0000259" key="3">
    <source>
        <dbReference type="PROSITE" id="PS50110"/>
    </source>
</evidence>